<dbReference type="GO" id="GO:0032007">
    <property type="term" value="P:negative regulation of TOR signaling"/>
    <property type="evidence" value="ECO:0007669"/>
    <property type="project" value="TreeGrafter"/>
</dbReference>
<dbReference type="PANTHER" id="PTHR15154:SF2">
    <property type="entry name" value="HAMARTIN"/>
    <property type="match status" value="1"/>
</dbReference>
<evidence type="ECO:0000313" key="4">
    <source>
        <dbReference type="Proteomes" id="UP000193685"/>
    </source>
</evidence>
<evidence type="ECO:0000256" key="2">
    <source>
        <dbReference type="SAM" id="MobiDB-lite"/>
    </source>
</evidence>
<dbReference type="AlphaFoldDB" id="A0A1Y2FBV9"/>
<dbReference type="Pfam" id="PF04388">
    <property type="entry name" value="Hamartin"/>
    <property type="match status" value="1"/>
</dbReference>
<feature type="compositionally biased region" description="Low complexity" evidence="2">
    <location>
        <begin position="998"/>
        <end position="1017"/>
    </location>
</feature>
<protein>
    <submittedName>
        <fullName evidence="3">Hamartin protein-domain-containing protein</fullName>
    </submittedName>
</protein>
<evidence type="ECO:0000313" key="3">
    <source>
        <dbReference type="EMBL" id="ORY81402.1"/>
    </source>
</evidence>
<proteinExistence type="predicted"/>
<feature type="compositionally biased region" description="Polar residues" evidence="2">
    <location>
        <begin position="879"/>
        <end position="888"/>
    </location>
</feature>
<dbReference type="Proteomes" id="UP000193685">
    <property type="component" value="Unassembled WGS sequence"/>
</dbReference>
<dbReference type="GeneID" id="63787880"/>
<comment type="caution">
    <text evidence="3">The sequence shown here is derived from an EMBL/GenBank/DDBJ whole genome shotgun (WGS) entry which is preliminary data.</text>
</comment>
<dbReference type="RefSeq" id="XP_040724778.1">
    <property type="nucleotide sequence ID" value="XM_040871281.1"/>
</dbReference>
<keyword evidence="4" id="KW-1185">Reference proteome</keyword>
<feature type="coiled-coil region" evidence="1">
    <location>
        <begin position="705"/>
        <end position="732"/>
    </location>
</feature>
<dbReference type="EMBL" id="MCFI01000011">
    <property type="protein sequence ID" value="ORY81402.1"/>
    <property type="molecule type" value="Genomic_DNA"/>
</dbReference>
<dbReference type="GO" id="GO:0033596">
    <property type="term" value="C:TSC1-TSC2 complex"/>
    <property type="evidence" value="ECO:0007669"/>
    <property type="project" value="TreeGrafter"/>
</dbReference>
<dbReference type="InterPro" id="IPR007483">
    <property type="entry name" value="Hamartin"/>
</dbReference>
<feature type="region of interest" description="Disordered" evidence="2">
    <location>
        <begin position="938"/>
        <end position="1037"/>
    </location>
</feature>
<dbReference type="OMA" id="IMFLPHI"/>
<feature type="region of interest" description="Disordered" evidence="2">
    <location>
        <begin position="491"/>
        <end position="520"/>
    </location>
</feature>
<feature type="coiled-coil region" evidence="1">
    <location>
        <begin position="803"/>
        <end position="837"/>
    </location>
</feature>
<evidence type="ECO:0000256" key="1">
    <source>
        <dbReference type="SAM" id="Coils"/>
    </source>
</evidence>
<dbReference type="PANTHER" id="PTHR15154">
    <property type="entry name" value="HAMARTIN"/>
    <property type="match status" value="1"/>
</dbReference>
<dbReference type="GO" id="GO:0051726">
    <property type="term" value="P:regulation of cell cycle"/>
    <property type="evidence" value="ECO:0007669"/>
    <property type="project" value="TreeGrafter"/>
</dbReference>
<organism evidence="3 4">
    <name type="scientific">Protomyces lactucae-debilis</name>
    <dbReference type="NCBI Taxonomy" id="2754530"/>
    <lineage>
        <taxon>Eukaryota</taxon>
        <taxon>Fungi</taxon>
        <taxon>Dikarya</taxon>
        <taxon>Ascomycota</taxon>
        <taxon>Taphrinomycotina</taxon>
        <taxon>Taphrinomycetes</taxon>
        <taxon>Taphrinales</taxon>
        <taxon>Protomycetaceae</taxon>
        <taxon>Protomyces</taxon>
    </lineage>
</organism>
<dbReference type="InterPro" id="IPR016024">
    <property type="entry name" value="ARM-type_fold"/>
</dbReference>
<feature type="compositionally biased region" description="Low complexity" evidence="2">
    <location>
        <begin position="955"/>
        <end position="972"/>
    </location>
</feature>
<dbReference type="STRING" id="56484.A0A1Y2FBV9"/>
<keyword evidence="1" id="KW-0175">Coiled coil</keyword>
<dbReference type="SUPFAM" id="SSF48371">
    <property type="entry name" value="ARM repeat"/>
    <property type="match status" value="1"/>
</dbReference>
<sequence>MSGSLASLGKALHAAFAQPQIALSPELLQVIETYLDKHKHPSENDSSRLHEELCAIHKEHVRGTDRNAAFLHILRLLRHQMIIDADQCVYWWDAMIGPIIGNIEQSKRTLKDAKDICLDMMVVSDDEAESEFKQRNATAERVKRCMLEAYFAAQSQQLDNVAVNLEICLVAYARRRTKDFFETIVPHLQDKHNRLQCLTLLSTFVRLQTQYIYTCCETPLLNTLLLCLEHDASTSVISLALTILIMMLPHIPDKLGQILPRCFQIFGRILCWDRIGAVQRRTAAMLVETSQSILEKEKSPEASSTLSGEWQRLEASFDIVHSTPPKSAQYFTFLYGLYPINFLDYLRAPSLYLQARNFVPNEALEDFFEDEIIKSRAEPLIRRHLLHPNLSTLTLDSEVSDVSRWMKMEPSDVVALCISLDTINIDAQSKLQSLRYSDTADDDVTPVSLDASKTFDEKLSPIDETDDAPSANFSMMDSFMSGDSVDIPPAASRLASPAFGPTPYRSSSAGESLGRRESGKRSSVALTEILRVHEKLLDHTPSTTTAPEDELHADVSYYQREVLLLRNELHFERHLKQQHLQHIGRLQRSNIADAAVETERQNLYNTTKALKSQVANLQGSLQRLRNETATSKANRLDYEATLNERIKQLRQERTVWTSTEKSMRTALEEARADVQSMRYSLGVAEGVQLNLRQQLQVLEPEIQETRELKQNIDLLKQRMKEAEVQDIQLRMEKERVAEAVARAKASQLALEAVKQEFAAFRQEEASRATSQDAIPLHVKTAMVKPELIAEMLAHAKSRQVSEHEALQDRHAILRKRYGALEAQLDETLAKLEIAELTAQHAIEREAKLSQSANLPMTPGQAPSPLGEGSPQARSERSESIASTSTSGTVDAGLVHGARRRSIPHSATTLASAFGNENAPVIGERTPSAMTLPARHQTEPIYSGERSPALAGGEGLSAAGSSSTPSIASRSTAGTSSKAKQEKTRTPMPISMYGPLVPPKTKTAPPATTSKTTDTSASGGQTKKTEQKMFAGRFSRWS</sequence>
<reference evidence="3 4" key="1">
    <citation type="submission" date="2016-07" db="EMBL/GenBank/DDBJ databases">
        <title>Pervasive Adenine N6-methylation of Active Genes in Fungi.</title>
        <authorList>
            <consortium name="DOE Joint Genome Institute"/>
            <person name="Mondo S.J."/>
            <person name="Dannebaum R.O."/>
            <person name="Kuo R.C."/>
            <person name="Labutti K."/>
            <person name="Haridas S."/>
            <person name="Kuo A."/>
            <person name="Salamov A."/>
            <person name="Ahrendt S.R."/>
            <person name="Lipzen A."/>
            <person name="Sullivan W."/>
            <person name="Andreopoulos W.B."/>
            <person name="Clum A."/>
            <person name="Lindquist E."/>
            <person name="Daum C."/>
            <person name="Ramamoorthy G.K."/>
            <person name="Gryganskyi A."/>
            <person name="Culley D."/>
            <person name="Magnuson J.K."/>
            <person name="James T.Y."/>
            <person name="O'Malley M.A."/>
            <person name="Stajich J.E."/>
            <person name="Spatafora J.W."/>
            <person name="Visel A."/>
            <person name="Grigoriev I.V."/>
        </authorList>
    </citation>
    <scope>NUCLEOTIDE SEQUENCE [LARGE SCALE GENOMIC DNA]</scope>
    <source>
        <strain evidence="3 4">12-1054</strain>
    </source>
</reference>
<feature type="region of interest" description="Disordered" evidence="2">
    <location>
        <begin position="849"/>
        <end position="896"/>
    </location>
</feature>
<dbReference type="OrthoDB" id="6022054at2759"/>
<gene>
    <name evidence="3" type="ORF">BCR37DRAFT_393271</name>
</gene>
<accession>A0A1Y2FBV9</accession>
<name>A0A1Y2FBV9_PROLT</name>